<reference evidence="1" key="1">
    <citation type="journal article" date="2022" name="bioRxiv">
        <title>Sequencing and chromosome-scale assembly of the giantPleurodeles waltlgenome.</title>
        <authorList>
            <person name="Brown T."/>
            <person name="Elewa A."/>
            <person name="Iarovenko S."/>
            <person name="Subramanian E."/>
            <person name="Araus A.J."/>
            <person name="Petzold A."/>
            <person name="Susuki M."/>
            <person name="Suzuki K.-i.T."/>
            <person name="Hayashi T."/>
            <person name="Toyoda A."/>
            <person name="Oliveira C."/>
            <person name="Osipova E."/>
            <person name="Leigh N.D."/>
            <person name="Simon A."/>
            <person name="Yun M.H."/>
        </authorList>
    </citation>
    <scope>NUCLEOTIDE SEQUENCE</scope>
    <source>
        <strain evidence="1">20211129_DDA</strain>
        <tissue evidence="1">Liver</tissue>
    </source>
</reference>
<dbReference type="EMBL" id="JANPWB010000009">
    <property type="protein sequence ID" value="KAJ1153549.1"/>
    <property type="molecule type" value="Genomic_DNA"/>
</dbReference>
<sequence length="75" mass="8249">MRALENVLRCFAAGRPCSWCPPLLVGLAVPRVTWCCWGPDNRCRRLKTCRAASLHGTHVGHARAKTVRGRAGLPL</sequence>
<dbReference type="AlphaFoldDB" id="A0AAV7RMP3"/>
<dbReference type="Proteomes" id="UP001066276">
    <property type="component" value="Chromosome 5"/>
</dbReference>
<protein>
    <recommendedName>
        <fullName evidence="3">Secreted protein</fullName>
    </recommendedName>
</protein>
<gene>
    <name evidence="1" type="ORF">NDU88_006308</name>
</gene>
<evidence type="ECO:0000313" key="1">
    <source>
        <dbReference type="EMBL" id="KAJ1153549.1"/>
    </source>
</evidence>
<keyword evidence="2" id="KW-1185">Reference proteome</keyword>
<proteinExistence type="predicted"/>
<accession>A0AAV7RMP3</accession>
<comment type="caution">
    <text evidence="1">The sequence shown here is derived from an EMBL/GenBank/DDBJ whole genome shotgun (WGS) entry which is preliminary data.</text>
</comment>
<name>A0AAV7RMP3_PLEWA</name>
<evidence type="ECO:0000313" key="2">
    <source>
        <dbReference type="Proteomes" id="UP001066276"/>
    </source>
</evidence>
<organism evidence="1 2">
    <name type="scientific">Pleurodeles waltl</name>
    <name type="common">Iberian ribbed newt</name>
    <dbReference type="NCBI Taxonomy" id="8319"/>
    <lineage>
        <taxon>Eukaryota</taxon>
        <taxon>Metazoa</taxon>
        <taxon>Chordata</taxon>
        <taxon>Craniata</taxon>
        <taxon>Vertebrata</taxon>
        <taxon>Euteleostomi</taxon>
        <taxon>Amphibia</taxon>
        <taxon>Batrachia</taxon>
        <taxon>Caudata</taxon>
        <taxon>Salamandroidea</taxon>
        <taxon>Salamandridae</taxon>
        <taxon>Pleurodelinae</taxon>
        <taxon>Pleurodeles</taxon>
    </lineage>
</organism>
<evidence type="ECO:0008006" key="3">
    <source>
        <dbReference type="Google" id="ProtNLM"/>
    </source>
</evidence>